<evidence type="ECO:0000313" key="2">
    <source>
        <dbReference type="EMBL" id="BBG92297.1"/>
    </source>
</evidence>
<keyword evidence="2" id="KW-0167">Capsid protein</keyword>
<name>A0A510E8K5_9VIRU</name>
<proteinExistence type="predicted"/>
<evidence type="ECO:0000256" key="1">
    <source>
        <dbReference type="SAM" id="MobiDB-lite"/>
    </source>
</evidence>
<feature type="compositionally biased region" description="Gly residues" evidence="1">
    <location>
        <begin position="677"/>
        <end position="690"/>
    </location>
</feature>
<dbReference type="InterPro" id="IPR008871">
    <property type="entry name" value="Totivirus_coat"/>
</dbReference>
<gene>
    <name evidence="2" type="primary">CP</name>
</gene>
<dbReference type="GO" id="GO:0019028">
    <property type="term" value="C:viral capsid"/>
    <property type="evidence" value="ECO:0007669"/>
    <property type="project" value="UniProtKB-KW"/>
</dbReference>
<protein>
    <submittedName>
        <fullName evidence="2">Coat protein</fullName>
    </submittedName>
</protein>
<feature type="region of interest" description="Disordered" evidence="1">
    <location>
        <begin position="643"/>
        <end position="789"/>
    </location>
</feature>
<dbReference type="EMBL" id="LC432343">
    <property type="protein sequence ID" value="BBG92297.1"/>
    <property type="molecule type" value="Genomic_RNA"/>
</dbReference>
<organism evidence="2">
    <name type="scientific">Magnaporthe oryzae virus 2</name>
    <dbReference type="NCBI Taxonomy" id="441999"/>
    <lineage>
        <taxon>Viruses</taxon>
        <taxon>Riboviria</taxon>
        <taxon>Orthornavirae</taxon>
        <taxon>Duplornaviricota</taxon>
        <taxon>Chrymotiviricetes</taxon>
        <taxon>Ghabrivirales</taxon>
        <taxon>Alphatotivirineae</taxon>
        <taxon>Pseudototiviridae</taxon>
        <taxon>Victorivirus</taxon>
        <taxon>Victorivirus jyu</taxon>
    </lineage>
</organism>
<feature type="compositionally biased region" description="Gly residues" evidence="1">
    <location>
        <begin position="715"/>
        <end position="724"/>
    </location>
</feature>
<accession>A0A510E8K5</accession>
<sequence length="789" mass="82315">MASTQGFPSIEASQLASTLADPRGALLQTAEEYRRYRAGVFIGTMEHGQRGSYGRSIFYEVGFRHAGARDALAPRSEHAIPIDCSLDINAVEAANFEGYARRFSNFSPQWQKMDLAGMVERLAKGVAAASLYGNMGTVNLIAGQPTRVTALGTLDSPQTASIDSVFIPRTVDTVGNDHVFAVLAAAANGEGAAVTTDVLRLDANTNQPIIPSVVGPAFATACVEALRILGANFESSGGGDVFAYALTRGIHSCVSVVAHTDEGGFMRNLFRHAAFRTPYGGVNQSLRAFPSLPALAGTANTAVAAWVDAIALKTAAAVAHCDPLVPGPGGLFPTVFTSADGPISPAGTPEGEPTDADARAIGRQISADLGRFAPLYMRALGQIVGTRTVSGVAESHFCTVASLALDQGGGMVDRHLRHKTVAPYFWIEPTSLIPRDFLDSPAEHAGYASKVTPGHVAHEPCFEKFALLERGTTANHATVAFKMRSARTSALICAYAGDPAVLADIKLYQFDEDSVVLAGDQGPTAGPVPVKHAAADPISSYLWRRGQSCFPAPAEFINTNSNYGAKVSLITWDDDFNATIPDLPNEHEMAHESISFRVTRPTGLPTGPSNYEDREARRARSRAAIALAQATVRARAFGGAASPTMAVSNVPPSFGESDTTYRDTDYSEYRADPGTTTGRGIGGNVGGAGTSRGAPLPPTAHHEPQRAPRLPPQGPLGGGPGGGAAPPPQGGAGVPPPAAAPPTGPNPPAGVLDERQLDPLPAPHIPGAFDREGNNNEQAAGAQPPPLND</sequence>
<feature type="compositionally biased region" description="Pro residues" evidence="1">
    <location>
        <begin position="725"/>
        <end position="748"/>
    </location>
</feature>
<keyword evidence="2" id="KW-0946">Virion</keyword>
<reference evidence="2" key="1">
    <citation type="journal article" date="2019" name="Virology">
        <title>Magnaporthe oryzae chrysovirus 1 strain D confers growth inhibition to the host fungus and exhibits multiform viral structural proteins.</title>
        <authorList>
            <person name="Higashiura T."/>
            <person name="Katoh Y."/>
            <person name="Urayama S."/>
            <person name="Hayashi O."/>
            <person name="Aihara M."/>
            <person name="Fukuhara T."/>
            <person name="Fuji S."/>
            <person name="Kobayashi T."/>
            <person name="Hase S."/>
            <person name="Arie T."/>
            <person name="Teraoka T."/>
            <person name="Komatsu K."/>
            <person name="Moriyama H."/>
        </authorList>
    </citation>
    <scope>NUCLEOTIDE SEQUENCE</scope>
    <source>
        <strain evidence="2">MoV2/AK</strain>
    </source>
</reference>
<feature type="compositionally biased region" description="Basic and acidic residues" evidence="1">
    <location>
        <begin position="659"/>
        <end position="671"/>
    </location>
</feature>
<dbReference type="Pfam" id="PF05518">
    <property type="entry name" value="Totivirus_coat"/>
    <property type="match status" value="1"/>
</dbReference>